<keyword evidence="1" id="KW-0732">Signal</keyword>
<evidence type="ECO:0000313" key="4">
    <source>
        <dbReference type="Proteomes" id="UP001549251"/>
    </source>
</evidence>
<dbReference type="EMBL" id="JBEPSD010000001">
    <property type="protein sequence ID" value="MET4568158.1"/>
    <property type="molecule type" value="Genomic_DNA"/>
</dbReference>
<evidence type="ECO:0000256" key="1">
    <source>
        <dbReference type="SAM" id="SignalP"/>
    </source>
</evidence>
<feature type="chain" id="PRO_5045807534" evidence="1">
    <location>
        <begin position="16"/>
        <end position="328"/>
    </location>
</feature>
<keyword evidence="4" id="KW-1185">Reference proteome</keyword>
<dbReference type="InterPro" id="IPR029058">
    <property type="entry name" value="AB_hydrolase_fold"/>
</dbReference>
<evidence type="ECO:0000259" key="2">
    <source>
        <dbReference type="Pfam" id="PF00561"/>
    </source>
</evidence>
<proteinExistence type="predicted"/>
<dbReference type="Pfam" id="PF00561">
    <property type="entry name" value="Abhydrolase_1"/>
    <property type="match status" value="1"/>
</dbReference>
<reference evidence="3 4" key="1">
    <citation type="submission" date="2024-06" db="EMBL/GenBank/DDBJ databases">
        <title>Sorghum-associated microbial communities from plants grown in Nebraska, USA.</title>
        <authorList>
            <person name="Schachtman D."/>
        </authorList>
    </citation>
    <scope>NUCLEOTIDE SEQUENCE [LARGE SCALE GENOMIC DNA]</scope>
    <source>
        <strain evidence="3 4">1757</strain>
    </source>
</reference>
<dbReference type="SUPFAM" id="SSF53474">
    <property type="entry name" value="alpha/beta-Hydrolases"/>
    <property type="match status" value="1"/>
</dbReference>
<sequence length="328" mass="34844">MSALLALGLVSALSASTIHLPVAHDPGQQLALHCVTPAQANGQGVLFVHGASFPTMLAFGFEFAPGDSWMDFMARQGFLACGLDFVGFGASSRPVAMTHAAADAAPVTRAAEAAREIALAIDYLRKTRGMGRVHLVAHSWGTVPAATFAAKHSGALASLTLFGPVVPKPGEPADPVHEAWWTISAEARYQQLRFKHVLPPELTLLEPAVARRWASEFDASAPHVTGDPPGELRIPAGPAADIDAVASGGSYPYDPAAVRVPVFVVYGDYDTVTDDAGATAFLAKFSASPLTWRMRIGHGSHVMHLERNRHSLYRSVDAFIHAAQDMQP</sequence>
<feature type="domain" description="AB hydrolase-1" evidence="2">
    <location>
        <begin position="69"/>
        <end position="306"/>
    </location>
</feature>
<feature type="signal peptide" evidence="1">
    <location>
        <begin position="1"/>
        <end position="15"/>
    </location>
</feature>
<dbReference type="PANTHER" id="PTHR42886">
    <property type="entry name" value="RE40534P-RELATED"/>
    <property type="match status" value="1"/>
</dbReference>
<organism evidence="3 4">
    <name type="scientific">Rhodanobacter soli</name>
    <dbReference type="NCBI Taxonomy" id="590609"/>
    <lineage>
        <taxon>Bacteria</taxon>
        <taxon>Pseudomonadati</taxon>
        <taxon>Pseudomonadota</taxon>
        <taxon>Gammaproteobacteria</taxon>
        <taxon>Lysobacterales</taxon>
        <taxon>Rhodanobacteraceae</taxon>
        <taxon>Rhodanobacter</taxon>
    </lineage>
</organism>
<name>A0ABV2PU85_9GAMM</name>
<dbReference type="Proteomes" id="UP001549251">
    <property type="component" value="Unassembled WGS sequence"/>
</dbReference>
<dbReference type="PANTHER" id="PTHR42886:SF29">
    <property type="entry name" value="PUMMELIG, ISOFORM A"/>
    <property type="match status" value="1"/>
</dbReference>
<gene>
    <name evidence="3" type="ORF">ABIE04_000485</name>
</gene>
<dbReference type="InterPro" id="IPR000073">
    <property type="entry name" value="AB_hydrolase_1"/>
</dbReference>
<dbReference type="RefSeq" id="WP_354546998.1">
    <property type="nucleotide sequence ID" value="NZ_JBEPSD010000001.1"/>
</dbReference>
<dbReference type="Gene3D" id="3.40.50.1820">
    <property type="entry name" value="alpha/beta hydrolase"/>
    <property type="match status" value="1"/>
</dbReference>
<evidence type="ECO:0000313" key="3">
    <source>
        <dbReference type="EMBL" id="MET4568158.1"/>
    </source>
</evidence>
<comment type="caution">
    <text evidence="3">The sequence shown here is derived from an EMBL/GenBank/DDBJ whole genome shotgun (WGS) entry which is preliminary data.</text>
</comment>
<protein>
    <submittedName>
        <fullName evidence="3">Pimeloyl-ACP methyl ester carboxylesterase</fullName>
    </submittedName>
</protein>
<accession>A0ABV2PU85</accession>